<feature type="compositionally biased region" description="Gly residues" evidence="1">
    <location>
        <begin position="47"/>
        <end position="64"/>
    </location>
</feature>
<accession>A0A6J4V4M9</accession>
<protein>
    <submittedName>
        <fullName evidence="2">RidA/YER057c/UK114 superfamily, group 1</fullName>
    </submittedName>
</protein>
<gene>
    <name evidence="2" type="ORF">AVDCRST_MAG19-2575</name>
</gene>
<evidence type="ECO:0000313" key="2">
    <source>
        <dbReference type="EMBL" id="CAA9568969.1"/>
    </source>
</evidence>
<feature type="compositionally biased region" description="Basic and acidic residues" evidence="1">
    <location>
        <begin position="139"/>
        <end position="152"/>
    </location>
</feature>
<feature type="region of interest" description="Disordered" evidence="1">
    <location>
        <begin position="1"/>
        <end position="104"/>
    </location>
</feature>
<feature type="compositionally biased region" description="Low complexity" evidence="1">
    <location>
        <begin position="129"/>
        <end position="138"/>
    </location>
</feature>
<sequence>DPRGEAAGDGDRAGGGEQFSSGDGGRRGHGEPALPLRHDAAQHPGAGVAGPGRGDLLGGRGVPGGAALRDPAAGDGEVGARRSGSGAAGGESAGDGELRAGVRGAARGDARILRVDARGVRGAGGARAVGGRAAGAAVERADRGRDDLRDRV</sequence>
<feature type="non-terminal residue" evidence="2">
    <location>
        <position position="1"/>
    </location>
</feature>
<feature type="compositionally biased region" description="Basic and acidic residues" evidence="1">
    <location>
        <begin position="24"/>
        <end position="41"/>
    </location>
</feature>
<organism evidence="2">
    <name type="scientific">uncultured Thermomicrobiales bacterium</name>
    <dbReference type="NCBI Taxonomy" id="1645740"/>
    <lineage>
        <taxon>Bacteria</taxon>
        <taxon>Pseudomonadati</taxon>
        <taxon>Thermomicrobiota</taxon>
        <taxon>Thermomicrobia</taxon>
        <taxon>Thermomicrobiales</taxon>
        <taxon>environmental samples</taxon>
    </lineage>
</organism>
<feature type="non-terminal residue" evidence="2">
    <location>
        <position position="152"/>
    </location>
</feature>
<reference evidence="2" key="1">
    <citation type="submission" date="2020-02" db="EMBL/GenBank/DDBJ databases">
        <authorList>
            <person name="Meier V. D."/>
        </authorList>
    </citation>
    <scope>NUCLEOTIDE SEQUENCE</scope>
    <source>
        <strain evidence="2">AVDCRST_MAG19</strain>
    </source>
</reference>
<dbReference type="AlphaFoldDB" id="A0A6J4V4M9"/>
<feature type="region of interest" description="Disordered" evidence="1">
    <location>
        <begin position="124"/>
        <end position="152"/>
    </location>
</feature>
<evidence type="ECO:0000256" key="1">
    <source>
        <dbReference type="SAM" id="MobiDB-lite"/>
    </source>
</evidence>
<feature type="compositionally biased region" description="Basic and acidic residues" evidence="1">
    <location>
        <begin position="1"/>
        <end position="14"/>
    </location>
</feature>
<proteinExistence type="predicted"/>
<dbReference type="EMBL" id="CADCWL010000127">
    <property type="protein sequence ID" value="CAA9568969.1"/>
    <property type="molecule type" value="Genomic_DNA"/>
</dbReference>
<name>A0A6J4V4M9_9BACT</name>